<name>A0A239JZF8_9FIRM</name>
<dbReference type="GO" id="GO:0008757">
    <property type="term" value="F:S-adenosylmethionine-dependent methyltransferase activity"/>
    <property type="evidence" value="ECO:0007669"/>
    <property type="project" value="InterPro"/>
</dbReference>
<dbReference type="InterPro" id="IPR013216">
    <property type="entry name" value="Methyltransf_11"/>
</dbReference>
<dbReference type="GO" id="GO:0032259">
    <property type="term" value="P:methylation"/>
    <property type="evidence" value="ECO:0007669"/>
    <property type="project" value="UniProtKB-KW"/>
</dbReference>
<proteinExistence type="predicted"/>
<gene>
    <name evidence="2" type="ORF">SAMN05446037_104112</name>
</gene>
<dbReference type="Pfam" id="PF08241">
    <property type="entry name" value="Methyltransf_11"/>
    <property type="match status" value="1"/>
</dbReference>
<evidence type="ECO:0000259" key="1">
    <source>
        <dbReference type="Pfam" id="PF08241"/>
    </source>
</evidence>
<evidence type="ECO:0000313" key="3">
    <source>
        <dbReference type="Proteomes" id="UP000198304"/>
    </source>
</evidence>
<dbReference type="CDD" id="cd02440">
    <property type="entry name" value="AdoMet_MTases"/>
    <property type="match status" value="1"/>
</dbReference>
<dbReference type="SUPFAM" id="SSF53335">
    <property type="entry name" value="S-adenosyl-L-methionine-dependent methyltransferases"/>
    <property type="match status" value="1"/>
</dbReference>
<organism evidence="2 3">
    <name type="scientific">Anaerovirgula multivorans</name>
    <dbReference type="NCBI Taxonomy" id="312168"/>
    <lineage>
        <taxon>Bacteria</taxon>
        <taxon>Bacillati</taxon>
        <taxon>Bacillota</taxon>
        <taxon>Clostridia</taxon>
        <taxon>Peptostreptococcales</taxon>
        <taxon>Natronincolaceae</taxon>
        <taxon>Anaerovirgula</taxon>
    </lineage>
</organism>
<dbReference type="RefSeq" id="WP_089285185.1">
    <property type="nucleotide sequence ID" value="NZ_FZOJ01000041.1"/>
</dbReference>
<dbReference type="Gene3D" id="3.40.50.150">
    <property type="entry name" value="Vaccinia Virus protein VP39"/>
    <property type="match status" value="1"/>
</dbReference>
<keyword evidence="2" id="KW-0808">Transferase</keyword>
<dbReference type="AlphaFoldDB" id="A0A239JZF8"/>
<protein>
    <submittedName>
        <fullName evidence="2">UbiE/COQ5 methyltransferase family protein</fullName>
    </submittedName>
</protein>
<keyword evidence="2" id="KW-0489">Methyltransferase</keyword>
<dbReference type="Proteomes" id="UP000198304">
    <property type="component" value="Unassembled WGS sequence"/>
</dbReference>
<dbReference type="OrthoDB" id="9784101at2"/>
<sequence>MQKNQINFQQTKKFMNKIDFLDGVQRKEFLPPEEILSRLSINKSDSILDVGAGSGFLTIPVAKMVNETVFALDIDQRMLKVIQAKAKDRNIENIKLLHGNIDNIPLPAESIDIVLASLILHEVRPLPEVINQIGGVLKIGGHLLCLEYEKDERFVQDPPMNIRIKSSELEEELTKAGFNVVRKQFTQESIYIIVAKKKEA</sequence>
<dbReference type="EMBL" id="FZOJ01000041">
    <property type="protein sequence ID" value="SNT11125.1"/>
    <property type="molecule type" value="Genomic_DNA"/>
</dbReference>
<keyword evidence="3" id="KW-1185">Reference proteome</keyword>
<feature type="domain" description="Methyltransferase type 11" evidence="1">
    <location>
        <begin position="48"/>
        <end position="145"/>
    </location>
</feature>
<accession>A0A239JZF8</accession>
<dbReference type="PANTHER" id="PTHR43861">
    <property type="entry name" value="TRANS-ACONITATE 2-METHYLTRANSFERASE-RELATED"/>
    <property type="match status" value="1"/>
</dbReference>
<dbReference type="InterPro" id="IPR029063">
    <property type="entry name" value="SAM-dependent_MTases_sf"/>
</dbReference>
<evidence type="ECO:0000313" key="2">
    <source>
        <dbReference type="EMBL" id="SNT11125.1"/>
    </source>
</evidence>
<reference evidence="3" key="1">
    <citation type="submission" date="2017-06" db="EMBL/GenBank/DDBJ databases">
        <authorList>
            <person name="Varghese N."/>
            <person name="Submissions S."/>
        </authorList>
    </citation>
    <scope>NUCLEOTIDE SEQUENCE [LARGE SCALE GENOMIC DNA]</scope>
    <source>
        <strain evidence="3">SCA</strain>
    </source>
</reference>